<evidence type="ECO:0000313" key="9">
    <source>
        <dbReference type="EMBL" id="CCH69088.1"/>
    </source>
</evidence>
<feature type="binding site" evidence="6">
    <location>
        <position position="112"/>
    </location>
    <ligand>
        <name>a divalent metal cation</name>
        <dbReference type="ChEBI" id="CHEBI:60240"/>
        <label>1</label>
    </ligand>
</feature>
<evidence type="ECO:0000256" key="2">
    <source>
        <dbReference type="ARBA" id="ARBA00022438"/>
    </source>
</evidence>
<dbReference type="GO" id="GO:0006508">
    <property type="term" value="P:proteolysis"/>
    <property type="evidence" value="ECO:0007669"/>
    <property type="project" value="UniProtKB-KW"/>
</dbReference>
<feature type="binding site" evidence="6">
    <location>
        <position position="184"/>
    </location>
    <ligand>
        <name>a divalent metal cation</name>
        <dbReference type="ChEBI" id="CHEBI:60240"/>
        <label>2</label>
        <note>catalytic</note>
    </ligand>
</feature>
<evidence type="ECO:0000313" key="10">
    <source>
        <dbReference type="Proteomes" id="UP000013167"/>
    </source>
</evidence>
<gene>
    <name evidence="6 9" type="primary">map</name>
    <name evidence="9" type="ORF">BN10_130102</name>
</gene>
<comment type="cofactor">
    <cofactor evidence="6">
        <name>Co(2+)</name>
        <dbReference type="ChEBI" id="CHEBI:48828"/>
    </cofactor>
    <cofactor evidence="6">
        <name>Zn(2+)</name>
        <dbReference type="ChEBI" id="CHEBI:29105"/>
    </cofactor>
    <cofactor evidence="6">
        <name>Mn(2+)</name>
        <dbReference type="ChEBI" id="CHEBI:29035"/>
    </cofactor>
    <cofactor evidence="6">
        <name>Fe(2+)</name>
        <dbReference type="ChEBI" id="CHEBI:29033"/>
    </cofactor>
    <text evidence="6">Binds 2 divalent metal cations per subunit. Has a high-affinity and a low affinity metal-binding site. The true nature of the physiological cofactor is under debate. The enzyme is active with cobalt, zinc, manganese or divalent iron ions. Most likely, methionine aminopeptidases function as mononuclear Fe(2+)-metalloproteases under physiological conditions, and the catalytically relevant metal-binding site has been assigned to the histidine-containing high-affinity site.</text>
</comment>
<accession>N0DXZ2</accession>
<comment type="caution">
    <text evidence="9">The sequence shown here is derived from an EMBL/GenBank/DDBJ whole genome shotgun (WGS) entry which is preliminary data.</text>
</comment>
<dbReference type="GO" id="GO:0046872">
    <property type="term" value="F:metal ion binding"/>
    <property type="evidence" value="ECO:0007669"/>
    <property type="project" value="UniProtKB-UniRule"/>
</dbReference>
<evidence type="ECO:0000256" key="6">
    <source>
        <dbReference type="HAMAP-Rule" id="MF_01974"/>
    </source>
</evidence>
<feature type="binding site" evidence="6">
    <location>
        <position position="112"/>
    </location>
    <ligand>
        <name>a divalent metal cation</name>
        <dbReference type="ChEBI" id="CHEBI:60240"/>
        <label>2</label>
        <note>catalytic</note>
    </ligand>
</feature>
<dbReference type="GO" id="GO:0005829">
    <property type="term" value="C:cytosol"/>
    <property type="evidence" value="ECO:0007669"/>
    <property type="project" value="TreeGrafter"/>
</dbReference>
<dbReference type="Gene3D" id="3.90.230.10">
    <property type="entry name" value="Creatinase/methionine aminopeptidase superfamily"/>
    <property type="match status" value="1"/>
</dbReference>
<comment type="subunit">
    <text evidence="6">Monomer.</text>
</comment>
<dbReference type="GO" id="GO:0004239">
    <property type="term" value="F:initiator methionyl aminopeptidase activity"/>
    <property type="evidence" value="ECO:0007669"/>
    <property type="project" value="UniProtKB-UniRule"/>
</dbReference>
<feature type="binding site" evidence="6">
    <location>
        <position position="217"/>
    </location>
    <ligand>
        <name>a divalent metal cation</name>
        <dbReference type="ChEBI" id="CHEBI:60240"/>
        <label>2</label>
        <note>catalytic</note>
    </ligand>
</feature>
<feature type="binding site" evidence="6">
    <location>
        <position position="101"/>
    </location>
    <ligand>
        <name>a divalent metal cation</name>
        <dbReference type="ChEBI" id="CHEBI:60240"/>
        <label>1</label>
    </ligand>
</feature>
<evidence type="ECO:0000256" key="1">
    <source>
        <dbReference type="ARBA" id="ARBA00002521"/>
    </source>
</evidence>
<evidence type="ECO:0000256" key="3">
    <source>
        <dbReference type="ARBA" id="ARBA00022670"/>
    </source>
</evidence>
<comment type="similarity">
    <text evidence="6">Belongs to the peptidase M24A family. Methionine aminopeptidase type 1 subfamily.</text>
</comment>
<dbReference type="HOGENOM" id="CLU_015857_0_1_11"/>
<dbReference type="InterPro" id="IPR036005">
    <property type="entry name" value="Creatinase/aminopeptidase-like"/>
</dbReference>
<keyword evidence="4 6" id="KW-0479">Metal-binding</keyword>
<dbReference type="AlphaFoldDB" id="N0DXZ2"/>
<feature type="binding site" evidence="6">
    <location>
        <position position="248"/>
    </location>
    <ligand>
        <name>a divalent metal cation</name>
        <dbReference type="ChEBI" id="CHEBI:60240"/>
        <label>1</label>
    </ligand>
</feature>
<evidence type="ECO:0000256" key="5">
    <source>
        <dbReference type="ARBA" id="ARBA00022801"/>
    </source>
</evidence>
<sequence length="281" mass="29496">MGLFNRERIAGKTLEQLAGMRVAGLLVGQTLALLADTVRPGMTTLELDTLAETHIRDHGGVPNFQLVPGYRHTLCTSVNDEIVHGIPGDRVLQEGDLLSIDCGAQVGQWNGDAAFSCIVGGREAGRPEDLALIDDTEASLWAGIAALRVGSPLYAVGAAVEDSLAEAGERAGREYGIVEDYVGHGIGTSMHMDPQVPNYRVSGKGPTVPEGLTIAIEPMVTLGAQDNHVLADEWTVSTDDGSRAAHWEHSVAVTSAGITVLTALDGGEARLRALCAPFAAL</sequence>
<reference evidence="9 10" key="1">
    <citation type="journal article" date="2013" name="ISME J.">
        <title>A metabolic model for members of the genus Tetrasphaera involved in enhanced biological phosphorus removal.</title>
        <authorList>
            <person name="Kristiansen R."/>
            <person name="Nguyen H.T.T."/>
            <person name="Saunders A.M."/>
            <person name="Nielsen J.L."/>
            <person name="Wimmer R."/>
            <person name="Le V.Q."/>
            <person name="McIlroy S.J."/>
            <person name="Petrovski S."/>
            <person name="Seviour R.J."/>
            <person name="Calteau A."/>
            <person name="Nielsen K.L."/>
            <person name="Nielsen P.H."/>
        </authorList>
    </citation>
    <scope>NUCLEOTIDE SEQUENCE [LARGE SCALE GENOMIC DNA]</scope>
    <source>
        <strain evidence="9 10">Lp2</strain>
    </source>
</reference>
<keyword evidence="3 6" id="KW-0645">Protease</keyword>
<dbReference type="Pfam" id="PF00557">
    <property type="entry name" value="Peptidase_M24"/>
    <property type="match status" value="1"/>
</dbReference>
<comment type="catalytic activity">
    <reaction evidence="6 7">
        <text>Release of N-terminal amino acids, preferentially methionine, from peptides and arylamides.</text>
        <dbReference type="EC" id="3.4.11.18"/>
    </reaction>
</comment>
<keyword evidence="5 6" id="KW-0378">Hydrolase</keyword>
<dbReference type="PANTHER" id="PTHR43330">
    <property type="entry name" value="METHIONINE AMINOPEPTIDASE"/>
    <property type="match status" value="1"/>
</dbReference>
<dbReference type="PROSITE" id="PS00680">
    <property type="entry name" value="MAP_1"/>
    <property type="match status" value="1"/>
</dbReference>
<name>N0DXZ2_9MICO</name>
<dbReference type="SUPFAM" id="SSF55920">
    <property type="entry name" value="Creatinase/aminopeptidase"/>
    <property type="match status" value="1"/>
</dbReference>
<dbReference type="NCBIfam" id="TIGR00500">
    <property type="entry name" value="met_pdase_I"/>
    <property type="match status" value="1"/>
</dbReference>
<feature type="binding site" evidence="6">
    <location>
        <position position="191"/>
    </location>
    <ligand>
        <name>substrate</name>
    </ligand>
</feature>
<dbReference type="HAMAP" id="MF_01974">
    <property type="entry name" value="MetAP_1"/>
    <property type="match status" value="1"/>
</dbReference>
<organism evidence="9 10">
    <name type="scientific">Phycicoccus elongatus Lp2</name>
    <dbReference type="NCBI Taxonomy" id="1193181"/>
    <lineage>
        <taxon>Bacteria</taxon>
        <taxon>Bacillati</taxon>
        <taxon>Actinomycetota</taxon>
        <taxon>Actinomycetes</taxon>
        <taxon>Micrococcales</taxon>
        <taxon>Intrasporangiaceae</taxon>
        <taxon>Phycicoccus</taxon>
    </lineage>
</organism>
<dbReference type="CDD" id="cd01086">
    <property type="entry name" value="MetAP1"/>
    <property type="match status" value="1"/>
</dbReference>
<dbReference type="RefSeq" id="WP_010849343.1">
    <property type="nucleotide sequence ID" value="NZ_HF570956.1"/>
</dbReference>
<dbReference type="EMBL" id="CAIZ01000035">
    <property type="protein sequence ID" value="CCH69088.1"/>
    <property type="molecule type" value="Genomic_DNA"/>
</dbReference>
<feature type="binding site" evidence="6">
    <location>
        <position position="84"/>
    </location>
    <ligand>
        <name>substrate</name>
    </ligand>
</feature>
<keyword evidence="10" id="KW-1185">Reference proteome</keyword>
<evidence type="ECO:0000256" key="4">
    <source>
        <dbReference type="ARBA" id="ARBA00022723"/>
    </source>
</evidence>
<proteinExistence type="inferred from homology"/>
<evidence type="ECO:0000256" key="7">
    <source>
        <dbReference type="RuleBase" id="RU003653"/>
    </source>
</evidence>
<comment type="function">
    <text evidence="1 6">Removes the N-terminal methionine from nascent proteins. The N-terminal methionine is often cleaved when the second residue in the primary sequence is small and uncharged (Met-Ala-, Cys, Gly, Pro, Ser, Thr, or Val). Requires deformylation of the N(alpha)-formylated initiator methionine before it can be hydrolyzed.</text>
</comment>
<dbReference type="STRING" id="1193181.BN10_130102"/>
<dbReference type="PRINTS" id="PR00599">
    <property type="entry name" value="MAPEPTIDASE"/>
</dbReference>
<dbReference type="Proteomes" id="UP000013167">
    <property type="component" value="Unassembled WGS sequence"/>
</dbReference>
<feature type="domain" description="Peptidase M24" evidence="8">
    <location>
        <begin position="19"/>
        <end position="254"/>
    </location>
</feature>
<evidence type="ECO:0000259" key="8">
    <source>
        <dbReference type="Pfam" id="PF00557"/>
    </source>
</evidence>
<dbReference type="PANTHER" id="PTHR43330:SF27">
    <property type="entry name" value="METHIONINE AMINOPEPTIDASE"/>
    <property type="match status" value="1"/>
</dbReference>
<dbReference type="InterPro" id="IPR002467">
    <property type="entry name" value="Pept_M24A_MAP1"/>
</dbReference>
<protein>
    <recommendedName>
        <fullName evidence="6 7">Methionine aminopeptidase</fullName>
        <shortName evidence="6">MAP</shortName>
        <shortName evidence="6">MetAP</shortName>
        <ecNumber evidence="6 7">3.4.11.18</ecNumber>
    </recommendedName>
    <alternativeName>
        <fullName evidence="6">Peptidase M</fullName>
    </alternativeName>
</protein>
<dbReference type="GO" id="GO:0070006">
    <property type="term" value="F:metalloaminopeptidase activity"/>
    <property type="evidence" value="ECO:0007669"/>
    <property type="project" value="UniProtKB-UniRule"/>
</dbReference>
<dbReference type="EC" id="3.4.11.18" evidence="6 7"/>
<dbReference type="InterPro" id="IPR000994">
    <property type="entry name" value="Pept_M24"/>
</dbReference>
<keyword evidence="2 6" id="KW-0031">Aminopeptidase</keyword>
<dbReference type="InterPro" id="IPR001714">
    <property type="entry name" value="Pept_M24_MAP"/>
</dbReference>
<dbReference type="OrthoDB" id="9802055at2"/>
<dbReference type="eggNOG" id="COG0024">
    <property type="taxonomic scope" value="Bacteria"/>
</dbReference>
<feature type="binding site" evidence="6">
    <location>
        <position position="248"/>
    </location>
    <ligand>
        <name>a divalent metal cation</name>
        <dbReference type="ChEBI" id="CHEBI:60240"/>
        <label>2</label>
        <note>catalytic</note>
    </ligand>
</feature>